<dbReference type="PANTHER" id="PTHR11764:SF20">
    <property type="entry name" value="LANOSTEROL SYNTHASE"/>
    <property type="match status" value="1"/>
</dbReference>
<organism evidence="2 3">
    <name type="scientific">Erythroxylum novogranatense</name>
    <dbReference type="NCBI Taxonomy" id="1862640"/>
    <lineage>
        <taxon>Eukaryota</taxon>
        <taxon>Viridiplantae</taxon>
        <taxon>Streptophyta</taxon>
        <taxon>Embryophyta</taxon>
        <taxon>Tracheophyta</taxon>
        <taxon>Spermatophyta</taxon>
        <taxon>Magnoliopsida</taxon>
        <taxon>eudicotyledons</taxon>
        <taxon>Gunneridae</taxon>
        <taxon>Pentapetalae</taxon>
        <taxon>rosids</taxon>
        <taxon>fabids</taxon>
        <taxon>Malpighiales</taxon>
        <taxon>Erythroxylaceae</taxon>
        <taxon>Erythroxylum</taxon>
    </lineage>
</organism>
<proteinExistence type="inferred from homology"/>
<dbReference type="Proteomes" id="UP001159364">
    <property type="component" value="Linkage Group LG10"/>
</dbReference>
<dbReference type="GO" id="GO:0031559">
    <property type="term" value="F:oxidosqualene cyclase activity"/>
    <property type="evidence" value="ECO:0007669"/>
    <property type="project" value="UniProtKB-ARBA"/>
</dbReference>
<dbReference type="PANTHER" id="PTHR11764">
    <property type="entry name" value="TERPENE CYCLASE/MUTASE FAMILY MEMBER"/>
    <property type="match status" value="1"/>
</dbReference>
<dbReference type="EMBL" id="JAIWQS010000010">
    <property type="protein sequence ID" value="KAJ8753136.1"/>
    <property type="molecule type" value="Genomic_DNA"/>
</dbReference>
<dbReference type="InterPro" id="IPR008930">
    <property type="entry name" value="Terpenoid_cyclase/PrenylTrfase"/>
</dbReference>
<dbReference type="SUPFAM" id="SSF48239">
    <property type="entry name" value="Terpenoid cyclases/Protein prenyltransferases"/>
    <property type="match status" value="1"/>
</dbReference>
<evidence type="ECO:0000313" key="3">
    <source>
        <dbReference type="Proteomes" id="UP001159364"/>
    </source>
</evidence>
<comment type="similarity">
    <text evidence="1">Belongs to the terpene cyclase/mutase family.</text>
</comment>
<evidence type="ECO:0000313" key="2">
    <source>
        <dbReference type="EMBL" id="KAJ8753136.1"/>
    </source>
</evidence>
<accession>A0AAV8SM89</accession>
<gene>
    <name evidence="2" type="ORF">K2173_017701</name>
</gene>
<dbReference type="AlphaFoldDB" id="A0AAV8SM89"/>
<dbReference type="GO" id="GO:0016104">
    <property type="term" value="P:triterpenoid biosynthetic process"/>
    <property type="evidence" value="ECO:0007669"/>
    <property type="project" value="InterPro"/>
</dbReference>
<name>A0AAV8SM89_9ROSI</name>
<comment type="caution">
    <text evidence="2">The sequence shown here is derived from an EMBL/GenBank/DDBJ whole genome shotgun (WGS) entry which is preliminary data.</text>
</comment>
<evidence type="ECO:0000256" key="1">
    <source>
        <dbReference type="ARBA" id="ARBA00009755"/>
    </source>
</evidence>
<dbReference type="GO" id="GO:0005811">
    <property type="term" value="C:lipid droplet"/>
    <property type="evidence" value="ECO:0007669"/>
    <property type="project" value="InterPro"/>
</dbReference>
<reference evidence="2 3" key="1">
    <citation type="submission" date="2021-09" db="EMBL/GenBank/DDBJ databases">
        <title>Genomic insights and catalytic innovation underlie evolution of tropane alkaloids biosynthesis.</title>
        <authorList>
            <person name="Wang Y.-J."/>
            <person name="Tian T."/>
            <person name="Huang J.-P."/>
            <person name="Huang S.-X."/>
        </authorList>
    </citation>
    <scope>NUCLEOTIDE SEQUENCE [LARGE SCALE GENOMIC DNA]</scope>
    <source>
        <strain evidence="2">KIB-2018</strain>
        <tissue evidence="2">Leaf</tissue>
    </source>
</reference>
<protein>
    <submittedName>
        <fullName evidence="2">Uncharacterized protein</fullName>
    </submittedName>
</protein>
<dbReference type="InterPro" id="IPR018333">
    <property type="entry name" value="Squalene_cyclase"/>
</dbReference>
<sequence>MVYLTCIVLKFLNANRPYDAVNVILSLQNDNGGYATYELSRSYSWLEVINPAETFGDIVIYYPEVTESHH</sequence>
<dbReference type="Gene3D" id="1.50.10.20">
    <property type="match status" value="1"/>
</dbReference>
<keyword evidence="3" id="KW-1185">Reference proteome</keyword>